<dbReference type="GO" id="GO:0016705">
    <property type="term" value="F:oxidoreductase activity, acting on paired donors, with incorporation or reduction of molecular oxygen"/>
    <property type="evidence" value="ECO:0007669"/>
    <property type="project" value="InterPro"/>
</dbReference>
<comment type="caution">
    <text evidence="8">The sequence shown here is derived from an EMBL/GenBank/DDBJ whole genome shotgun (WGS) entry which is preliminary data.</text>
</comment>
<gene>
    <name evidence="8" type="ORF">L618_003200000140</name>
</gene>
<dbReference type="Proteomes" id="UP000317573">
    <property type="component" value="Unassembled WGS sequence"/>
</dbReference>
<dbReference type="GO" id="GO:0004497">
    <property type="term" value="F:monooxygenase activity"/>
    <property type="evidence" value="ECO:0007669"/>
    <property type="project" value="UniProtKB-KW"/>
</dbReference>
<feature type="binding site" evidence="6">
    <location>
        <position position="55"/>
    </location>
    <ligand>
        <name>FMN</name>
        <dbReference type="ChEBI" id="CHEBI:58210"/>
    </ligand>
</feature>
<evidence type="ECO:0000313" key="9">
    <source>
        <dbReference type="Proteomes" id="UP000317573"/>
    </source>
</evidence>
<dbReference type="EMBL" id="VLJT01000031">
    <property type="protein sequence ID" value="TWH15130.1"/>
    <property type="molecule type" value="Genomic_DNA"/>
</dbReference>
<evidence type="ECO:0000259" key="7">
    <source>
        <dbReference type="Pfam" id="PF00296"/>
    </source>
</evidence>
<reference evidence="8 9" key="1">
    <citation type="submission" date="2019-07" db="EMBL/GenBank/DDBJ databases">
        <title>Genome sequencing of lignin-degrading bacterial isolates.</title>
        <authorList>
            <person name="Gladden J."/>
        </authorList>
    </citation>
    <scope>NUCLEOTIDE SEQUENCE [LARGE SCALE GENOMIC DNA]</scope>
    <source>
        <strain evidence="8 9">J45</strain>
    </source>
</reference>
<keyword evidence="1 6" id="KW-0285">Flavoprotein</keyword>
<keyword evidence="2 6" id="KW-0288">FMN</keyword>
<proteinExistence type="inferred from homology"/>
<dbReference type="InterPro" id="IPR036661">
    <property type="entry name" value="Luciferase-like_sf"/>
</dbReference>
<evidence type="ECO:0000256" key="1">
    <source>
        <dbReference type="ARBA" id="ARBA00022630"/>
    </source>
</evidence>
<feature type="domain" description="Luciferase-like" evidence="7">
    <location>
        <begin position="33"/>
        <end position="364"/>
    </location>
</feature>
<evidence type="ECO:0000256" key="4">
    <source>
        <dbReference type="ARBA" id="ARBA00023033"/>
    </source>
</evidence>
<feature type="binding site" evidence="6">
    <location>
        <position position="205"/>
    </location>
    <ligand>
        <name>FMN</name>
        <dbReference type="ChEBI" id="CHEBI:58210"/>
    </ligand>
</feature>
<comment type="similarity">
    <text evidence="5">Belongs to the NtaA/SnaA/DszA monooxygenase family.</text>
</comment>
<dbReference type="InterPro" id="IPR051260">
    <property type="entry name" value="Diverse_substr_monoxygenases"/>
</dbReference>
<protein>
    <submittedName>
        <fullName evidence="8">Alkanesulfonate monooxygenase SsuD/methylene tetrahydromethanopterin reductase-like flavin-dependent oxidoreductase (Luciferase family)</fullName>
    </submittedName>
</protein>
<accession>A0A562DZV6</accession>
<evidence type="ECO:0000256" key="6">
    <source>
        <dbReference type="PIRSR" id="PIRSR000337-1"/>
    </source>
</evidence>
<dbReference type="InterPro" id="IPR011251">
    <property type="entry name" value="Luciferase-like_dom"/>
</dbReference>
<dbReference type="SUPFAM" id="SSF51679">
    <property type="entry name" value="Bacterial luciferase-like"/>
    <property type="match status" value="1"/>
</dbReference>
<feature type="binding site" evidence="6">
    <location>
        <position position="151"/>
    </location>
    <ligand>
        <name>FMN</name>
        <dbReference type="ChEBI" id="CHEBI:58210"/>
    </ligand>
</feature>
<dbReference type="AlphaFoldDB" id="A0A562DZV6"/>
<dbReference type="InterPro" id="IPR016215">
    <property type="entry name" value="NTA_MOA"/>
</dbReference>
<dbReference type="PIRSF" id="PIRSF000337">
    <property type="entry name" value="NTA_MOA"/>
    <property type="match status" value="1"/>
</dbReference>
<dbReference type="Gene3D" id="3.20.20.30">
    <property type="entry name" value="Luciferase-like domain"/>
    <property type="match status" value="1"/>
</dbReference>
<evidence type="ECO:0000256" key="3">
    <source>
        <dbReference type="ARBA" id="ARBA00023002"/>
    </source>
</evidence>
<organism evidence="8 9">
    <name type="scientific">Rhodococcus rhodochrous J45</name>
    <dbReference type="NCBI Taxonomy" id="935266"/>
    <lineage>
        <taxon>Bacteria</taxon>
        <taxon>Bacillati</taxon>
        <taxon>Actinomycetota</taxon>
        <taxon>Actinomycetes</taxon>
        <taxon>Mycobacteriales</taxon>
        <taxon>Nocardiaceae</taxon>
        <taxon>Rhodococcus</taxon>
    </lineage>
</organism>
<keyword evidence="4 8" id="KW-0503">Monooxygenase</keyword>
<dbReference type="RefSeq" id="WP_016692084.1">
    <property type="nucleotide sequence ID" value="NZ_VLJT01000031.1"/>
</dbReference>
<feature type="binding site" evidence="6">
    <location>
        <position position="155"/>
    </location>
    <ligand>
        <name>FMN</name>
        <dbReference type="ChEBI" id="CHEBI:58210"/>
    </ligand>
</feature>
<sequence length="422" mass="46671">MNEPMTLGWFVNYMPTGWNRPWAGPDPRAWTDGSFYVDMAKALERSCIDFVMLEDSSVVPENFGGDMVAEFKATVKAPKHDPLPLAAAISQETSRLGVVTTMSTSLYPPDRLARMQATLDELSDGRNGWNIVTSFEDLAARNVGLEKLWEHDERYIRADEYLRVTSEMWSGTDGIDFDGRYYRVNGPSAPMSRQERPVLCQAGGSPAGMDFAAEWADLIVSVPVGIDAMKKYRDGIRERIERSGGDPDRCRVLYMVTPILGETDAEAAAKRDRMYSPESDNFLRRIVQLSNISEIDFSTYDLDAPIPSDATTNGAQSILDTMKRLTEGSSLRQVLGSTGESTSLDLVGTPATVADRMEEAMEMVGGDGFLLFHGGGGLITRRYLDEVLDGLVPELQRRGLARNEYAEGTFRERLARSVPTGG</sequence>
<dbReference type="PANTHER" id="PTHR30011">
    <property type="entry name" value="ALKANESULFONATE MONOOXYGENASE-RELATED"/>
    <property type="match status" value="1"/>
</dbReference>
<evidence type="ECO:0000313" key="8">
    <source>
        <dbReference type="EMBL" id="TWH15130.1"/>
    </source>
</evidence>
<dbReference type="PANTHER" id="PTHR30011:SF16">
    <property type="entry name" value="C2H2 FINGER DOMAIN TRANSCRIPTION FACTOR (EUROFUNG)-RELATED"/>
    <property type="match status" value="1"/>
</dbReference>
<keyword evidence="3" id="KW-0560">Oxidoreductase</keyword>
<feature type="binding site" evidence="6">
    <location>
        <position position="101"/>
    </location>
    <ligand>
        <name>FMN</name>
        <dbReference type="ChEBI" id="CHEBI:58210"/>
    </ligand>
</feature>
<dbReference type="Pfam" id="PF00296">
    <property type="entry name" value="Bac_luciferase"/>
    <property type="match status" value="1"/>
</dbReference>
<evidence type="ECO:0000256" key="5">
    <source>
        <dbReference type="ARBA" id="ARBA00033748"/>
    </source>
</evidence>
<name>A0A562DZV6_RHORH</name>
<evidence type="ECO:0000256" key="2">
    <source>
        <dbReference type="ARBA" id="ARBA00022643"/>
    </source>
</evidence>